<dbReference type="RefSeq" id="WP_022635730.1">
    <property type="nucleotide sequence ID" value="NZ_ASJR01000001.1"/>
</dbReference>
<accession>U7D8V0</accession>
<evidence type="ECO:0000313" key="1">
    <source>
        <dbReference type="EMBL" id="ERP39370.1"/>
    </source>
</evidence>
<sequence length="572" mass="64933">MDDHFPRRNISFYQQFRTDRYDVTELLAHSHQYTPVYYTPRSHLNRPMFHGRPLFFHPPGELRGIQNPTLPQPHTNTLEPGKLSLAPWNQTPARKNAFTTSPVTTQVFFHTETGLFSGNTLNATVRRNISPDVVFSVSTAYSFLDSTEFDHNSGNMYRFYRNLGFSEKHLSDTGTNPYSQAHQTTLGLTNIQDNAQLRVTYGDFQHDLRPMHPVVDNDTTYWVRNRDYYTSISAKRPLFTSHGSLVVSGRAEINRNRQNLTTPAIQIRNAGEKTYVGGKASYEFLQTGGHHLLLTATGEYEQTEDYGKHTDSHKRTALILGDSISTENMKLVVHGGLAYTTNDNNDKDFFPLVRSHVSHTRDPLHLSAWLRADSYRGIHPFATTNHELLPERSSTPYPITSGGITGELLFDNIQLRSSYAAAQEIPEEEIPYYFPGNTGPSKLPTQSIGVGTTLQPSSQIALIHDTHLRNARPFWTSRNAMRILISPQEAERTVSLDLHSIYYSARGKTEYILDTRQVDEVLDIGAKVAAEIKTFRFYLRADNLLNRAHAYAPGYTMPGVTFRWGFSWNIRG</sequence>
<comment type="caution">
    <text evidence="1">The sequence shown here is derived from an EMBL/GenBank/DDBJ whole genome shotgun (WGS) entry which is preliminary data.</text>
</comment>
<keyword evidence="2" id="KW-1185">Reference proteome</keyword>
<organism evidence="1 2">
    <name type="scientific">Chitinivibrio alkaliphilus ACht1</name>
    <dbReference type="NCBI Taxonomy" id="1313304"/>
    <lineage>
        <taxon>Bacteria</taxon>
        <taxon>Pseudomonadati</taxon>
        <taxon>Fibrobacterota</taxon>
        <taxon>Chitinivibrionia</taxon>
        <taxon>Chitinivibrionales</taxon>
        <taxon>Chitinivibrionaceae</taxon>
        <taxon>Chitinivibrio</taxon>
    </lineage>
</organism>
<dbReference type="AlphaFoldDB" id="U7D8V0"/>
<evidence type="ECO:0008006" key="3">
    <source>
        <dbReference type="Google" id="ProtNLM"/>
    </source>
</evidence>
<reference evidence="1 2" key="1">
    <citation type="journal article" date="2013" name="Environ. Microbiol.">
        <title>Genome analysis of Chitinivibrio alkaliphilus gen. nov., sp. nov., a novel extremely haloalkaliphilic anaerobic chitinolytic bacterium from the candidate phylum Termite Group 3.</title>
        <authorList>
            <person name="Sorokin D.Y."/>
            <person name="Gumerov V.M."/>
            <person name="Rakitin A.L."/>
            <person name="Beletsky A.V."/>
            <person name="Damste J.S."/>
            <person name="Muyzer G."/>
            <person name="Mardanov A.V."/>
            <person name="Ravin N.V."/>
        </authorList>
    </citation>
    <scope>NUCLEOTIDE SEQUENCE [LARGE SCALE GENOMIC DNA]</scope>
    <source>
        <strain evidence="1 2">ACht1</strain>
    </source>
</reference>
<gene>
    <name evidence="1" type="ORF">CALK_0170</name>
</gene>
<dbReference type="Proteomes" id="UP000017148">
    <property type="component" value="Unassembled WGS sequence"/>
</dbReference>
<proteinExistence type="predicted"/>
<dbReference type="EMBL" id="ASJR01000001">
    <property type="protein sequence ID" value="ERP39370.1"/>
    <property type="molecule type" value="Genomic_DNA"/>
</dbReference>
<protein>
    <recommendedName>
        <fullName evidence="3">TonB-dependent receptor</fullName>
    </recommendedName>
</protein>
<evidence type="ECO:0000313" key="2">
    <source>
        <dbReference type="Proteomes" id="UP000017148"/>
    </source>
</evidence>
<name>U7D8V0_9BACT</name>